<keyword evidence="2" id="KW-1185">Reference proteome</keyword>
<organism evidence="1 2">
    <name type="scientific">Neptunicella marina</name>
    <dbReference type="NCBI Taxonomy" id="2125989"/>
    <lineage>
        <taxon>Bacteria</taxon>
        <taxon>Pseudomonadati</taxon>
        <taxon>Pseudomonadota</taxon>
        <taxon>Gammaproteobacteria</taxon>
        <taxon>Alteromonadales</taxon>
        <taxon>Alteromonadaceae</taxon>
        <taxon>Neptunicella</taxon>
    </lineage>
</organism>
<sequence>MHCDLPAIKELCDELGINTSIHDGKLVKVMLENDVFLCFENIEEGDCLIGFEGTPWHFHGDIQFCDGRGYYLDVNYLDVITEITKGKILVCELWENEKLEDRYLIHNEYNDEFKYMQPNEKIVVKSYAK</sequence>
<dbReference type="RefSeq" id="WP_186507985.1">
    <property type="nucleotide sequence ID" value="NZ_JACNEP010000018.1"/>
</dbReference>
<comment type="caution">
    <text evidence="1">The sequence shown here is derived from an EMBL/GenBank/DDBJ whole genome shotgun (WGS) entry which is preliminary data.</text>
</comment>
<dbReference type="EMBL" id="JACNEP010000018">
    <property type="protein sequence ID" value="MBC3767465.1"/>
    <property type="molecule type" value="Genomic_DNA"/>
</dbReference>
<name>A0A8J6M0K5_9ALTE</name>
<gene>
    <name evidence="1" type="ORF">H8B19_16425</name>
</gene>
<accession>A0A8J6M0K5</accession>
<reference evidence="1" key="2">
    <citation type="submission" date="2020-08" db="EMBL/GenBank/DDBJ databases">
        <authorList>
            <person name="Lai Q."/>
        </authorList>
    </citation>
    <scope>NUCLEOTIDE SEQUENCE</scope>
    <source>
        <strain evidence="1">S27-2</strain>
    </source>
</reference>
<protein>
    <submittedName>
        <fullName evidence="1">Uncharacterized protein</fullName>
    </submittedName>
</protein>
<evidence type="ECO:0000313" key="2">
    <source>
        <dbReference type="Proteomes" id="UP000601768"/>
    </source>
</evidence>
<dbReference type="Proteomes" id="UP000601768">
    <property type="component" value="Unassembled WGS sequence"/>
</dbReference>
<proteinExistence type="predicted"/>
<reference evidence="1" key="1">
    <citation type="journal article" date="2018" name="Int. J. Syst. Evol. Microbiol.">
        <title>Neptunicella marina gen. nov., sp. nov., isolated from surface seawater.</title>
        <authorList>
            <person name="Liu X."/>
            <person name="Lai Q."/>
            <person name="Du Y."/>
            <person name="Zhang X."/>
            <person name="Liu Z."/>
            <person name="Sun F."/>
            <person name="Shao Z."/>
        </authorList>
    </citation>
    <scope>NUCLEOTIDE SEQUENCE</scope>
    <source>
        <strain evidence="1">S27-2</strain>
    </source>
</reference>
<dbReference type="AlphaFoldDB" id="A0A8J6M0K5"/>
<evidence type="ECO:0000313" key="1">
    <source>
        <dbReference type="EMBL" id="MBC3767465.1"/>
    </source>
</evidence>